<keyword evidence="2" id="KW-1185">Reference proteome</keyword>
<dbReference type="EMBL" id="LSYS01009367">
    <property type="protein sequence ID" value="OPJ66422.1"/>
    <property type="molecule type" value="Genomic_DNA"/>
</dbReference>
<evidence type="ECO:0000313" key="2">
    <source>
        <dbReference type="Proteomes" id="UP000190648"/>
    </source>
</evidence>
<sequence length="118" mass="13050">MSDDMRESCRTPSDADGGSALHLAYSRTALLDSSGKNKKQTLSSRKELDNQYYTDKSFHSSYKAAWLCSVKAATAGRLGNFKTSALTEDFTKKSQPTRNIQPAAHLILLQWSCSCLTH</sequence>
<evidence type="ECO:0000313" key="1">
    <source>
        <dbReference type="EMBL" id="OPJ66422.1"/>
    </source>
</evidence>
<accession>A0A1V4J2A9</accession>
<gene>
    <name evidence="1" type="ORF">AV530_016491</name>
</gene>
<protein>
    <submittedName>
        <fullName evidence="1">Uncharacterized protein</fullName>
    </submittedName>
</protein>
<comment type="caution">
    <text evidence="1">The sequence shown here is derived from an EMBL/GenBank/DDBJ whole genome shotgun (WGS) entry which is preliminary data.</text>
</comment>
<name>A0A1V4J2A9_PATFA</name>
<reference evidence="1 2" key="1">
    <citation type="submission" date="2016-02" db="EMBL/GenBank/DDBJ databases">
        <title>Band-tailed pigeon sequencing and assembly.</title>
        <authorList>
            <person name="Soares A.E."/>
            <person name="Novak B.J."/>
            <person name="Rice E.S."/>
            <person name="O'Connell B."/>
            <person name="Chang D."/>
            <person name="Weber S."/>
            <person name="Shapiro B."/>
        </authorList>
    </citation>
    <scope>NUCLEOTIDE SEQUENCE [LARGE SCALE GENOMIC DNA]</scope>
    <source>
        <strain evidence="1">BTP2013</strain>
        <tissue evidence="1">Blood</tissue>
    </source>
</reference>
<dbReference type="Proteomes" id="UP000190648">
    <property type="component" value="Unassembled WGS sequence"/>
</dbReference>
<proteinExistence type="predicted"/>
<dbReference type="AlphaFoldDB" id="A0A1V4J2A9"/>
<organism evidence="1 2">
    <name type="scientific">Patagioenas fasciata monilis</name>
    <dbReference type="NCBI Taxonomy" id="372326"/>
    <lineage>
        <taxon>Eukaryota</taxon>
        <taxon>Metazoa</taxon>
        <taxon>Chordata</taxon>
        <taxon>Craniata</taxon>
        <taxon>Vertebrata</taxon>
        <taxon>Euteleostomi</taxon>
        <taxon>Archelosauria</taxon>
        <taxon>Archosauria</taxon>
        <taxon>Dinosauria</taxon>
        <taxon>Saurischia</taxon>
        <taxon>Theropoda</taxon>
        <taxon>Coelurosauria</taxon>
        <taxon>Aves</taxon>
        <taxon>Neognathae</taxon>
        <taxon>Neoaves</taxon>
        <taxon>Columbimorphae</taxon>
        <taxon>Columbiformes</taxon>
        <taxon>Columbidae</taxon>
        <taxon>Patagioenas</taxon>
    </lineage>
</organism>